<protein>
    <recommendedName>
        <fullName evidence="3">TF-B3 domain-containing protein</fullName>
    </recommendedName>
</protein>
<dbReference type="KEGG" id="txi:TH3_09135"/>
<dbReference type="AlphaFoldDB" id="A0AB72UCQ4"/>
<dbReference type="EMBL" id="CP004388">
    <property type="protein sequence ID" value="AJD51945.1"/>
    <property type="molecule type" value="Genomic_DNA"/>
</dbReference>
<gene>
    <name evidence="1" type="ORF">TH3_09135</name>
</gene>
<evidence type="ECO:0000313" key="2">
    <source>
        <dbReference type="Proteomes" id="UP000007127"/>
    </source>
</evidence>
<dbReference type="Proteomes" id="UP000007127">
    <property type="component" value="Chromosome"/>
</dbReference>
<evidence type="ECO:0008006" key="3">
    <source>
        <dbReference type="Google" id="ProtNLM"/>
    </source>
</evidence>
<name>A0AB72UCQ4_9PROT</name>
<sequence>MQNRNPQVFGGHWRDYIKYVNRKHEFLLEIVLVDDEIPAPPLWLKTKGNPADRPQIGTPE</sequence>
<reference evidence="1 2" key="1">
    <citation type="journal article" date="2012" name="J. Bacteriol.">
        <title>Genome sequence of Thalassospira xiamenensis type strain M-5.</title>
        <authorList>
            <person name="Lai Q."/>
            <person name="Shao Z."/>
        </authorList>
    </citation>
    <scope>NUCLEOTIDE SEQUENCE [LARGE SCALE GENOMIC DNA]</scope>
    <source>
        <strain evidence="1 2">M-5</strain>
    </source>
</reference>
<accession>A0AB72UCQ4</accession>
<organism evidence="1 2">
    <name type="scientific">Thalassospira xiamenensis M-5 = DSM 17429</name>
    <dbReference type="NCBI Taxonomy" id="1123366"/>
    <lineage>
        <taxon>Bacteria</taxon>
        <taxon>Pseudomonadati</taxon>
        <taxon>Pseudomonadota</taxon>
        <taxon>Alphaproteobacteria</taxon>
        <taxon>Rhodospirillales</taxon>
        <taxon>Thalassospiraceae</taxon>
        <taxon>Thalassospira</taxon>
    </lineage>
</organism>
<evidence type="ECO:0000313" key="1">
    <source>
        <dbReference type="EMBL" id="AJD51945.1"/>
    </source>
</evidence>
<proteinExistence type="predicted"/>